<evidence type="ECO:0000256" key="8">
    <source>
        <dbReference type="HAMAP-Rule" id="MF_00197"/>
    </source>
</evidence>
<feature type="active site" evidence="9">
    <location>
        <position position="66"/>
    </location>
</feature>
<feature type="active site" description="Proton acceptor" evidence="8">
    <location>
        <position position="214"/>
    </location>
</feature>
<dbReference type="Pfam" id="PF01678">
    <property type="entry name" value="DAP_epimerase"/>
    <property type="match status" value="2"/>
</dbReference>
<evidence type="ECO:0000256" key="7">
    <source>
        <dbReference type="ARBA" id="ARBA00051712"/>
    </source>
</evidence>
<sequence length="275" mass="31005">MEGIGNDYIYVDGIHQDVIMTPAFISRISDRHFGIGSDGMIVILPSQNYDFLMRMFNRDGSEGKMCGNGIRCFAKFVYDHHLTEKTYLEIETLAGVKRVWLKVENGTVQSVRVDMGKPSLDVKMIPCLFEKTEMINEPLQINQNIYYCTAVSMGNPHVVTYVDQLDFAIEDIGPCFEKNQMFPESVNTEFVQVVSPERLKMRVWERGSGETMACGTGACAVMYASYVNGLCGRQVDVELLGGVLHIDYEDGHIFMEGPARTVFEGIINEEDFKNV</sequence>
<evidence type="ECO:0000256" key="3">
    <source>
        <dbReference type="ARBA" id="ARBA00013080"/>
    </source>
</evidence>
<feature type="binding site" evidence="8">
    <location>
        <position position="155"/>
    </location>
    <ligand>
        <name>substrate</name>
    </ligand>
</feature>
<protein>
    <recommendedName>
        <fullName evidence="3 8">Diaminopimelate epimerase</fullName>
        <shortName evidence="8">DAP epimerase</shortName>
        <ecNumber evidence="3 8">5.1.1.7</ecNumber>
    </recommendedName>
    <alternativeName>
        <fullName evidence="8">PLP-independent amino acid racemase</fullName>
    </alternativeName>
</protein>
<dbReference type="GO" id="GO:0009089">
    <property type="term" value="P:lysine biosynthetic process via diaminopimelate"/>
    <property type="evidence" value="ECO:0007669"/>
    <property type="project" value="UniProtKB-UniRule"/>
</dbReference>
<keyword evidence="5 8" id="KW-0457">Lysine biosynthesis</keyword>
<dbReference type="AlphaFoldDB" id="A0A1Y4SWL1"/>
<dbReference type="GO" id="GO:0005829">
    <property type="term" value="C:cytosol"/>
    <property type="evidence" value="ECO:0007669"/>
    <property type="project" value="TreeGrafter"/>
</dbReference>
<keyword evidence="11" id="KW-1185">Reference proteome</keyword>
<comment type="similarity">
    <text evidence="2 8">Belongs to the diaminopimelate epimerase family.</text>
</comment>
<feature type="binding site" evidence="8">
    <location>
        <position position="57"/>
    </location>
    <ligand>
        <name>substrate</name>
    </ligand>
</feature>
<evidence type="ECO:0000313" key="11">
    <source>
        <dbReference type="Proteomes" id="UP000195305"/>
    </source>
</evidence>
<dbReference type="SUPFAM" id="SSF54506">
    <property type="entry name" value="Diaminopimelate epimerase-like"/>
    <property type="match status" value="2"/>
</dbReference>
<dbReference type="NCBIfam" id="TIGR00652">
    <property type="entry name" value="DapF"/>
    <property type="match status" value="1"/>
</dbReference>
<name>A0A1Y4SWL1_9FIRM</name>
<comment type="caution">
    <text evidence="8">Lacks conserved residue(s) required for the propagation of feature annotation.</text>
</comment>
<gene>
    <name evidence="8" type="primary">dapF</name>
    <name evidence="10" type="ORF">B5E75_07155</name>
</gene>
<feature type="binding site" evidence="8">
    <location>
        <position position="6"/>
    </location>
    <ligand>
        <name>substrate</name>
    </ligand>
</feature>
<proteinExistence type="inferred from homology"/>
<feature type="site" description="Could be important to modulate the pK values of the two catalytic cysteine residues" evidence="8">
    <location>
        <position position="157"/>
    </location>
</feature>
<dbReference type="PANTHER" id="PTHR31689">
    <property type="entry name" value="DIAMINOPIMELATE EPIMERASE, CHLOROPLASTIC"/>
    <property type="match status" value="1"/>
</dbReference>
<dbReference type="OrthoDB" id="9805408at2"/>
<keyword evidence="8" id="KW-0963">Cytoplasm</keyword>
<reference evidence="10 11" key="1">
    <citation type="journal article" date="2018" name="BMC Genomics">
        <title>Whole genome sequencing and function prediction of 133 gut anaerobes isolated from chicken caecum in pure cultures.</title>
        <authorList>
            <person name="Medvecky M."/>
            <person name="Cejkova D."/>
            <person name="Polansky O."/>
            <person name="Karasova D."/>
            <person name="Kubasova T."/>
            <person name="Cizek A."/>
            <person name="Rychlik I."/>
        </authorList>
    </citation>
    <scope>NUCLEOTIDE SEQUENCE [LARGE SCALE GENOMIC DNA]</scope>
    <source>
        <strain evidence="10 11">An13</strain>
    </source>
</reference>
<feature type="site" description="Could be important to modulate the pK values of the two catalytic cysteine residues" evidence="8">
    <location>
        <position position="205"/>
    </location>
</feature>
<feature type="binding site" evidence="8">
    <location>
        <position position="187"/>
    </location>
    <ligand>
        <name>substrate</name>
    </ligand>
</feature>
<evidence type="ECO:0000256" key="2">
    <source>
        <dbReference type="ARBA" id="ARBA00010219"/>
    </source>
</evidence>
<dbReference type="Proteomes" id="UP000195305">
    <property type="component" value="Unassembled WGS sequence"/>
</dbReference>
<feature type="binding site" evidence="8">
    <location>
        <begin position="215"/>
        <end position="216"/>
    </location>
    <ligand>
        <name>substrate</name>
    </ligand>
</feature>
<dbReference type="InterPro" id="IPR001653">
    <property type="entry name" value="DAP_epimerase_DapF"/>
</dbReference>
<dbReference type="PROSITE" id="PS01326">
    <property type="entry name" value="DAP_EPIMERASE"/>
    <property type="match status" value="1"/>
</dbReference>
<keyword evidence="6 8" id="KW-0413">Isomerase</keyword>
<comment type="function">
    <text evidence="8">Catalyzes the stereoinversion of LL-2,6-diaminopimelate (L,L-DAP) to meso-diaminopimelate (meso-DAP), a precursor of L-lysine and an essential component of the bacterial peptidoglycan.</text>
</comment>
<evidence type="ECO:0000256" key="9">
    <source>
        <dbReference type="PROSITE-ProRule" id="PRU10125"/>
    </source>
</evidence>
<accession>A0A1Y4SWL1</accession>
<evidence type="ECO:0000256" key="5">
    <source>
        <dbReference type="ARBA" id="ARBA00023154"/>
    </source>
</evidence>
<evidence type="ECO:0000256" key="4">
    <source>
        <dbReference type="ARBA" id="ARBA00022605"/>
    </source>
</evidence>
<dbReference type="EC" id="5.1.1.7" evidence="3 8"/>
<keyword evidence="4 8" id="KW-0028">Amino-acid biosynthesis</keyword>
<feature type="active site" description="Proton donor" evidence="8">
    <location>
        <position position="66"/>
    </location>
</feature>
<comment type="subcellular location">
    <subcellularLocation>
        <location evidence="8">Cytoplasm</location>
    </subcellularLocation>
</comment>
<evidence type="ECO:0000313" key="10">
    <source>
        <dbReference type="EMBL" id="OUQ34296.1"/>
    </source>
</evidence>
<comment type="catalytic activity">
    <reaction evidence="7 8">
        <text>(2S,6S)-2,6-diaminopimelate = meso-2,6-diaminopimelate</text>
        <dbReference type="Rhea" id="RHEA:15393"/>
        <dbReference type="ChEBI" id="CHEBI:57609"/>
        <dbReference type="ChEBI" id="CHEBI:57791"/>
        <dbReference type="EC" id="5.1.1.7"/>
    </reaction>
</comment>
<organism evidence="10 11">
    <name type="scientific">Massilimicrobiota timonensis</name>
    <dbReference type="NCBI Taxonomy" id="1776392"/>
    <lineage>
        <taxon>Bacteria</taxon>
        <taxon>Bacillati</taxon>
        <taxon>Bacillota</taxon>
        <taxon>Erysipelotrichia</taxon>
        <taxon>Erysipelotrichales</taxon>
        <taxon>Erysipelotrichaceae</taxon>
        <taxon>Massilimicrobiota</taxon>
    </lineage>
</organism>
<dbReference type="EMBL" id="NFLJ01000018">
    <property type="protein sequence ID" value="OUQ34296.1"/>
    <property type="molecule type" value="Genomic_DNA"/>
</dbReference>
<dbReference type="Gene3D" id="3.10.310.10">
    <property type="entry name" value="Diaminopimelate Epimerase, Chain A, domain 1"/>
    <property type="match status" value="2"/>
</dbReference>
<evidence type="ECO:0000256" key="1">
    <source>
        <dbReference type="ARBA" id="ARBA00005196"/>
    </source>
</evidence>
<dbReference type="HAMAP" id="MF_00197">
    <property type="entry name" value="DAP_epimerase"/>
    <property type="match status" value="1"/>
</dbReference>
<comment type="caution">
    <text evidence="10">The sequence shown here is derived from an EMBL/GenBank/DDBJ whole genome shotgun (WGS) entry which is preliminary data.</text>
</comment>
<evidence type="ECO:0000256" key="6">
    <source>
        <dbReference type="ARBA" id="ARBA00023235"/>
    </source>
</evidence>
<dbReference type="UniPathway" id="UPA00034">
    <property type="reaction ID" value="UER00025"/>
</dbReference>
<dbReference type="GO" id="GO:0008837">
    <property type="term" value="F:diaminopimelate epimerase activity"/>
    <property type="evidence" value="ECO:0007669"/>
    <property type="project" value="UniProtKB-UniRule"/>
</dbReference>
<feature type="binding site" evidence="8">
    <location>
        <begin position="205"/>
        <end position="206"/>
    </location>
    <ligand>
        <name>substrate</name>
    </ligand>
</feature>
<dbReference type="InterPro" id="IPR018510">
    <property type="entry name" value="DAP_epimerase_AS"/>
</dbReference>
<dbReference type="RefSeq" id="WP_087358118.1">
    <property type="nucleotide sequence ID" value="NZ_AP031415.1"/>
</dbReference>
<dbReference type="PANTHER" id="PTHR31689:SF0">
    <property type="entry name" value="DIAMINOPIMELATE EPIMERASE"/>
    <property type="match status" value="1"/>
</dbReference>
<comment type="pathway">
    <text evidence="1 8">Amino-acid biosynthesis; L-lysine biosynthesis via DAP pathway; DL-2,6-diaminopimelate from LL-2,6-diaminopimelate: step 1/1.</text>
</comment>
<comment type="subunit">
    <text evidence="8">Homodimer.</text>
</comment>
<feature type="binding site" evidence="8">
    <location>
        <begin position="67"/>
        <end position="68"/>
    </location>
    <ligand>
        <name>substrate</name>
    </ligand>
</feature>